<dbReference type="PRINTS" id="PR00452">
    <property type="entry name" value="SH3DOMAIN"/>
</dbReference>
<dbReference type="OMA" id="AHMQFYR"/>
<dbReference type="GO" id="GO:0016459">
    <property type="term" value="C:myosin complex"/>
    <property type="evidence" value="ECO:0007669"/>
    <property type="project" value="UniProtKB-KW"/>
</dbReference>
<dbReference type="STRING" id="988480.A0A075B431"/>
<protein>
    <submittedName>
        <fullName evidence="14">Myosin tail 2 domain-containing protein</fullName>
    </submittedName>
</protein>
<proteinExistence type="inferred from homology"/>
<dbReference type="InterPro" id="IPR036028">
    <property type="entry name" value="SH3-like_dom_sf"/>
</dbReference>
<keyword evidence="5 10" id="KW-0067">ATP-binding</keyword>
<dbReference type="PROSITE" id="PS50002">
    <property type="entry name" value="SH3"/>
    <property type="match status" value="1"/>
</dbReference>
<dbReference type="FunFam" id="1.20.58.530:FF:000007">
    <property type="entry name" value="Myosin IE"/>
    <property type="match status" value="1"/>
</dbReference>
<dbReference type="GO" id="GO:0007015">
    <property type="term" value="P:actin filament organization"/>
    <property type="evidence" value="ECO:0007669"/>
    <property type="project" value="TreeGrafter"/>
</dbReference>
<dbReference type="Gene3D" id="1.20.58.530">
    <property type="match status" value="1"/>
</dbReference>
<dbReference type="Gene3D" id="1.10.10.820">
    <property type="match status" value="1"/>
</dbReference>
<dbReference type="SUPFAM" id="SSF50044">
    <property type="entry name" value="SH3-domain"/>
    <property type="match status" value="1"/>
</dbReference>
<dbReference type="InterPro" id="IPR036961">
    <property type="entry name" value="Kinesin_motor_dom_sf"/>
</dbReference>
<dbReference type="InterPro" id="IPR001609">
    <property type="entry name" value="Myosin_head_motor_dom-like"/>
</dbReference>
<dbReference type="InterPro" id="IPR036072">
    <property type="entry name" value="MYSc_Myo1"/>
</dbReference>
<dbReference type="Gene3D" id="3.40.850.10">
    <property type="entry name" value="Kinesin motor domain"/>
    <property type="match status" value="1"/>
</dbReference>
<dbReference type="CDD" id="cd01378">
    <property type="entry name" value="MYSc_Myo1"/>
    <property type="match status" value="1"/>
</dbReference>
<evidence type="ECO:0000256" key="5">
    <source>
        <dbReference type="ARBA" id="ARBA00022840"/>
    </source>
</evidence>
<feature type="domain" description="TH1" evidence="13">
    <location>
        <begin position="722"/>
        <end position="909"/>
    </location>
</feature>
<feature type="domain" description="SH3" evidence="11">
    <location>
        <begin position="976"/>
        <end position="1033"/>
    </location>
</feature>
<dbReference type="PANTHER" id="PTHR13140:SF729">
    <property type="entry name" value="UNCONVENTIONAL MYOSIN-IE"/>
    <property type="match status" value="1"/>
</dbReference>
<dbReference type="GO" id="GO:0051015">
    <property type="term" value="F:actin filament binding"/>
    <property type="evidence" value="ECO:0007669"/>
    <property type="project" value="TreeGrafter"/>
</dbReference>
<dbReference type="GO" id="GO:0006897">
    <property type="term" value="P:endocytosis"/>
    <property type="evidence" value="ECO:0007669"/>
    <property type="project" value="TreeGrafter"/>
</dbReference>
<comment type="similarity">
    <text evidence="2 10">Belongs to the TRAFAC class myosin-kinesin ATPase superfamily. Myosin family.</text>
</comment>
<dbReference type="PRINTS" id="PR00193">
    <property type="entry name" value="MYOSINHEAVY"/>
</dbReference>
<dbReference type="Gene3D" id="1.20.120.720">
    <property type="entry name" value="Myosin VI head, motor domain, U50 subdomain"/>
    <property type="match status" value="1"/>
</dbReference>
<evidence type="ECO:0000256" key="9">
    <source>
        <dbReference type="PROSITE-ProRule" id="PRU00192"/>
    </source>
</evidence>
<dbReference type="SUPFAM" id="SSF52540">
    <property type="entry name" value="P-loop containing nucleoside triphosphate hydrolases"/>
    <property type="match status" value="1"/>
</dbReference>
<reference evidence="14 15" key="1">
    <citation type="journal article" date="2013" name="Curr. Biol.">
        <title>Shared signatures of parasitism and phylogenomics unite Cryptomycota and microsporidia.</title>
        <authorList>
            <person name="James T.Y."/>
            <person name="Pelin A."/>
            <person name="Bonen L."/>
            <person name="Ahrendt S."/>
            <person name="Sain D."/>
            <person name="Corradi N."/>
            <person name="Stajich J.E."/>
        </authorList>
    </citation>
    <scope>NUCLEOTIDE SEQUENCE [LARGE SCALE GENOMIC DNA]</scope>
    <source>
        <strain evidence="14 15">CSF55</strain>
    </source>
</reference>
<evidence type="ECO:0000259" key="11">
    <source>
        <dbReference type="PROSITE" id="PS50002"/>
    </source>
</evidence>
<evidence type="ECO:0000256" key="6">
    <source>
        <dbReference type="ARBA" id="ARBA00023123"/>
    </source>
</evidence>
<evidence type="ECO:0000256" key="2">
    <source>
        <dbReference type="ARBA" id="ARBA00008314"/>
    </source>
</evidence>
<dbReference type="PROSITE" id="PS51757">
    <property type="entry name" value="TH1"/>
    <property type="match status" value="1"/>
</dbReference>
<accession>A0A075B431</accession>
<feature type="region of interest" description="Actin-binding" evidence="10">
    <location>
        <begin position="561"/>
        <end position="583"/>
    </location>
</feature>
<dbReference type="GO" id="GO:0000146">
    <property type="term" value="F:microfilament motor activity"/>
    <property type="evidence" value="ECO:0007669"/>
    <property type="project" value="TreeGrafter"/>
</dbReference>
<dbReference type="HOGENOM" id="CLU_000192_7_6_1"/>
<keyword evidence="6 10" id="KW-0518">Myosin</keyword>
<evidence type="ECO:0000313" key="14">
    <source>
        <dbReference type="EMBL" id="EPZ35819.1"/>
    </source>
</evidence>
<evidence type="ECO:0000256" key="3">
    <source>
        <dbReference type="ARBA" id="ARBA00022443"/>
    </source>
</evidence>
<evidence type="ECO:0000256" key="7">
    <source>
        <dbReference type="ARBA" id="ARBA00023175"/>
    </source>
</evidence>
<evidence type="ECO:0000256" key="10">
    <source>
        <dbReference type="PROSITE-ProRule" id="PRU00782"/>
    </source>
</evidence>
<dbReference type="FunFam" id="3.40.850.10:FF:000101">
    <property type="entry name" value="Slow myosin heavy chain 2"/>
    <property type="match status" value="1"/>
</dbReference>
<keyword evidence="8 10" id="KW-0009">Actin-binding</keyword>
<evidence type="ECO:0000256" key="8">
    <source>
        <dbReference type="ARBA" id="ARBA00023203"/>
    </source>
</evidence>
<keyword evidence="7 10" id="KW-0505">Motor protein</keyword>
<keyword evidence="15" id="KW-1185">Reference proteome</keyword>
<feature type="domain" description="Myosin motor" evidence="12">
    <location>
        <begin position="10"/>
        <end position="684"/>
    </location>
</feature>
<organism evidence="14 15">
    <name type="scientific">Rozella allomycis (strain CSF55)</name>
    <dbReference type="NCBI Taxonomy" id="988480"/>
    <lineage>
        <taxon>Eukaryota</taxon>
        <taxon>Fungi</taxon>
        <taxon>Fungi incertae sedis</taxon>
        <taxon>Cryptomycota</taxon>
        <taxon>Cryptomycota incertae sedis</taxon>
        <taxon>Rozella</taxon>
    </lineage>
</organism>
<sequence length="1033" mass="118459">MAYTSKNKRGLLEDMVLLSRINESEINDNLKKRYDDDLIYTYIGPVLIAVNPFKKLSYFTDKEIELYQGSAMHENPPHIYAIADAMFRNMLIDEENQCVIISGESGAGKTESAKLVMNYISAVSGKGGEAVERIKYIILESNPLLESFGNAKTLRNNNSSRFGKYFEILFNRGGMPVGGNISNFLLEKSRVVGLKQGERNFHIFYQMTKGANKFEKENYGMTNPDYFNYLRQSGTYDADGIDDVADYQEVKKAMDICGFSKEEISCIFELVAGILHLGNIDFIEQGNGAVVRDPDTLSFPSYLLGIKENELSKKLLSRIMNSGSKRGSTYDVPMNVQQATSARDALAKALYSRLFDWLVKAVNRAMTRKEKSQTVNLGVLDIYGFEIFEQNGFEQFCINYVNEKLQQIFIELTLKSEQEEYVKEGIKWTPIEFFNNKIVVDLIEGKRPVGIMGVLDDICATTHAITEGSDVKFVQKMTDVVGSNPHFQGMSTHFMIKHYAGNVTYESEGFSESNRDSLFKDLVLLVQTTSKNFIRDLFPEDINEDSKKRPTTFSFKIRNQANELVKELTKCKPHYIRCIKPNETKRPRDWDSKRVDHQVRYLNLKENIRIRRAGYAYRETFEKFLKRYAILTRETFPCWNGSVNDGINHIMNSVKMENDQFQIGLTKIFIKNPECLFLLEETRERKYNAYAKIIQRAFRKYKMRKYFLELKKKSYDIVYGKKERRRFTLNREFDGDYLHIPENPIIKQLIGKQNVLFADKIIKYDRRFRPQERELVVTNEEIFIIGIEKVKSGPSKGTFTKIVKREIPIKTVTQIITSSKCDDFIVLQVFNDYDTLFENVCKVELLSVLSQLYFNLTSKPLPLSFRDSFSFTVKNVTFERNGERFVSIVNGPSLKYQVNGKTMTVSVPIGLPNTSQPSINNKRRSNLVTKGTINGPKKQVGRTANLGSQLANLKVENKSSLDKARVAPPRPVPAKPKLPQCKALYQYEAREADELSINPGDIITIINSDDQGWWVGTFAGKKGMFPANYVEKI</sequence>
<comment type="subcellular location">
    <subcellularLocation>
        <location evidence="1">Cytoplasm</location>
        <location evidence="1">Cytoskeleton</location>
        <location evidence="1">Actin patch</location>
    </subcellularLocation>
</comment>
<gene>
    <name evidence="14" type="ORF">O9G_004904</name>
</gene>
<dbReference type="SMART" id="SM00326">
    <property type="entry name" value="SH3"/>
    <property type="match status" value="1"/>
</dbReference>
<evidence type="ECO:0000256" key="4">
    <source>
        <dbReference type="ARBA" id="ARBA00022741"/>
    </source>
</evidence>
<evidence type="ECO:0000259" key="12">
    <source>
        <dbReference type="PROSITE" id="PS51456"/>
    </source>
</evidence>
<dbReference type="Pfam" id="PF06017">
    <property type="entry name" value="Myosin_TH1"/>
    <property type="match status" value="1"/>
</dbReference>
<name>A0A075B431_ROZAC</name>
<dbReference type="FunFam" id="2.30.30.40:FF:000072">
    <property type="entry name" value="Unconventional Myosin IB"/>
    <property type="match status" value="1"/>
</dbReference>
<evidence type="ECO:0000256" key="1">
    <source>
        <dbReference type="ARBA" id="ARBA00004134"/>
    </source>
</evidence>
<dbReference type="InterPro" id="IPR010926">
    <property type="entry name" value="Myosin_TH1"/>
</dbReference>
<dbReference type="Pfam" id="PF00063">
    <property type="entry name" value="Myosin_head"/>
    <property type="match status" value="1"/>
</dbReference>
<evidence type="ECO:0000259" key="13">
    <source>
        <dbReference type="PROSITE" id="PS51757"/>
    </source>
</evidence>
<dbReference type="InterPro" id="IPR001452">
    <property type="entry name" value="SH3_domain"/>
</dbReference>
<dbReference type="InterPro" id="IPR027417">
    <property type="entry name" value="P-loop_NTPase"/>
</dbReference>
<feature type="binding site" evidence="10">
    <location>
        <begin position="103"/>
        <end position="110"/>
    </location>
    <ligand>
        <name>ATP</name>
        <dbReference type="ChEBI" id="CHEBI:30616"/>
    </ligand>
</feature>
<dbReference type="Pfam" id="PF14604">
    <property type="entry name" value="SH3_9"/>
    <property type="match status" value="1"/>
</dbReference>
<keyword evidence="4 10" id="KW-0547">Nucleotide-binding</keyword>
<dbReference type="GO" id="GO:0005886">
    <property type="term" value="C:plasma membrane"/>
    <property type="evidence" value="ECO:0007669"/>
    <property type="project" value="TreeGrafter"/>
</dbReference>
<keyword evidence="3 9" id="KW-0728">SH3 domain</keyword>
<dbReference type="Gene3D" id="2.30.30.40">
    <property type="entry name" value="SH3 Domains"/>
    <property type="match status" value="1"/>
</dbReference>
<dbReference type="GO" id="GO:0030479">
    <property type="term" value="C:actin cortical patch"/>
    <property type="evidence" value="ECO:0007669"/>
    <property type="project" value="UniProtKB-SubCell"/>
</dbReference>
<dbReference type="PROSITE" id="PS51456">
    <property type="entry name" value="MYOSIN_MOTOR"/>
    <property type="match status" value="1"/>
</dbReference>
<dbReference type="OrthoDB" id="6108017at2759"/>
<dbReference type="Proteomes" id="UP000030755">
    <property type="component" value="Unassembled WGS sequence"/>
</dbReference>
<dbReference type="Gene3D" id="1.20.5.4820">
    <property type="match status" value="1"/>
</dbReference>
<dbReference type="PANTHER" id="PTHR13140">
    <property type="entry name" value="MYOSIN"/>
    <property type="match status" value="1"/>
</dbReference>
<dbReference type="AlphaFoldDB" id="A0A075B431"/>
<dbReference type="SMART" id="SM00242">
    <property type="entry name" value="MYSc"/>
    <property type="match status" value="1"/>
</dbReference>
<dbReference type="GO" id="GO:0005524">
    <property type="term" value="F:ATP binding"/>
    <property type="evidence" value="ECO:0007669"/>
    <property type="project" value="UniProtKB-UniRule"/>
</dbReference>
<evidence type="ECO:0000313" key="15">
    <source>
        <dbReference type="Proteomes" id="UP000030755"/>
    </source>
</evidence>
<dbReference type="EMBL" id="KE560749">
    <property type="protein sequence ID" value="EPZ35819.1"/>
    <property type="molecule type" value="Genomic_DNA"/>
</dbReference>
<dbReference type="FunFam" id="1.10.10.820:FF:000001">
    <property type="entry name" value="Myosin heavy chain"/>
    <property type="match status" value="1"/>
</dbReference>